<dbReference type="HOGENOM" id="CLU_001305_0_1_1"/>
<dbReference type="OrthoDB" id="9991317at2759"/>
<dbReference type="InterPro" id="IPR011990">
    <property type="entry name" value="TPR-like_helical_dom_sf"/>
</dbReference>
<proteinExistence type="predicted"/>
<dbReference type="STRING" id="685588.A0A067SB81"/>
<dbReference type="Pfam" id="PF13374">
    <property type="entry name" value="TPR_10"/>
    <property type="match status" value="1"/>
</dbReference>
<dbReference type="PANTHER" id="PTHR19959:SF119">
    <property type="entry name" value="FUNGAL LIPASE-LIKE DOMAIN-CONTAINING PROTEIN"/>
    <property type="match status" value="1"/>
</dbReference>
<dbReference type="AlphaFoldDB" id="A0A067SB81"/>
<evidence type="ECO:0000313" key="3">
    <source>
        <dbReference type="Proteomes" id="UP000027222"/>
    </source>
</evidence>
<dbReference type="PANTHER" id="PTHR19959">
    <property type="entry name" value="KINESIN LIGHT CHAIN"/>
    <property type="match status" value="1"/>
</dbReference>
<name>A0A067SB81_GALM3</name>
<sequence length="1245" mass="138836">MRLKGGVEYTTSTILNPLSSEVSAMENTSAGDITSILDDLLEPPPDQMDNNGKVKVQVVEKNNEMAAEYIMFAKALMNEYHDELPLANLDTAISLFQQALEVCPTDHPHHPDVVIDLASALGMRFVHTNRIDDLEDSLGLRRNLMEAITTGRISPNVRNIAFIDHDATDIVQTAKQVLHDFRDSAPPHAVNSIIFLLQDVLTIESTDEALQFIAFITLAEGLFARFSHSDIILDLHNAISFQEKALKCFNHLQPNQWQQQSHATLRLSAMLAARFDLLKDMDDLDDLSKAHQIFDGVVKPAITRENVGLYNFEFANDLAEQFVESGDTNDLNQAIELFREANSYFLLGSVGDTATLNNLANALGNRFRQEGRFSDLEESIKLHRNALKLRPAHHPNRYLSLIGLGNALSMLFEESGERKDLDEAISHLRQALEARELPDPHRANALDNIGKALSTRFHEARQRSDLDEAISAHKHALQLRTPPDPDRSLTLNGLGVAVMFRFRESDNVMDLNNAISWFREALNLRPSPHPLRHSSLRNLSAALVARDKVDPETQQSDLNEAIRYMREGLEVQAPAHSHRSTILVSLADALAIRFQKEDQSIRSKDLLEAISLYKQAVDLQTPPHPERPGTLRRLAITLMSAHYADEDNPMYIDMAMGSFQEAVNCFSDSGFSFHRFDIAKLWAESADVMLHPSAATAYNVALQMLPQIAALALNVESRQQSLTSISDGLARKAARYFIQQGNADRAIEYLEAGRVIFWSQILHLRSPFDLLHDTAPELEEKLRGIATVLEQASHRDTASGVMDNGTKLRMEEDASRLNCLEQEWSKAIDQVRELKGFNDFLKPRGILSLISAAKGHPIVILVANNDVSNCMIMTATTGHCLYLPTLPSNELRKLVHLTQAAASRTLVRRSSLEGSPEGTTASNVFSGEITEALRNWLTLEKDERGMKYENEKPIPSEDIFRSVLETLWFKVVKPVIDFLKLQKTDNPPVLKWCPTGPFSFLPLHGAGRYLNNTAIECASDYFISSYTPTIGMLLDEDKQPNISSEPFQIMAVMDNKRLPCARRELQCIKSRVPHDCLVEYGSARAPANVDAVFSGLSTASIVHFACHGKQDKSKPLNSSLLLEDGSLMVSKIMQQPLPQGSLAFLSACETGTGDENLPDEAMSLGACLLFSGFRNVVATMWEMTDVDGPTVADAFYEHLFQGPDGKPIRRPDMKKSAQALHVSVGKLRSKGVSFRRWLPFIHMGK</sequence>
<evidence type="ECO:0000313" key="2">
    <source>
        <dbReference type="EMBL" id="KDR68185.1"/>
    </source>
</evidence>
<gene>
    <name evidence="2" type="ORF">GALMADRAFT_161118</name>
</gene>
<reference evidence="3" key="1">
    <citation type="journal article" date="2014" name="Proc. Natl. Acad. Sci. U.S.A.">
        <title>Extensive sampling of basidiomycete genomes demonstrates inadequacy of the white-rot/brown-rot paradigm for wood decay fungi.</title>
        <authorList>
            <person name="Riley R."/>
            <person name="Salamov A.A."/>
            <person name="Brown D.W."/>
            <person name="Nagy L.G."/>
            <person name="Floudas D."/>
            <person name="Held B.W."/>
            <person name="Levasseur A."/>
            <person name="Lombard V."/>
            <person name="Morin E."/>
            <person name="Otillar R."/>
            <person name="Lindquist E.A."/>
            <person name="Sun H."/>
            <person name="LaButti K.M."/>
            <person name="Schmutz J."/>
            <person name="Jabbour D."/>
            <person name="Luo H."/>
            <person name="Baker S.E."/>
            <person name="Pisabarro A.G."/>
            <person name="Walton J.D."/>
            <person name="Blanchette R.A."/>
            <person name="Henrissat B."/>
            <person name="Martin F."/>
            <person name="Cullen D."/>
            <person name="Hibbett D.S."/>
            <person name="Grigoriev I.V."/>
        </authorList>
    </citation>
    <scope>NUCLEOTIDE SEQUENCE [LARGE SCALE GENOMIC DNA]</scope>
    <source>
        <strain evidence="3">CBS 339.88</strain>
    </source>
</reference>
<accession>A0A067SB81</accession>
<dbReference type="SUPFAM" id="SSF81901">
    <property type="entry name" value="HCP-like"/>
    <property type="match status" value="1"/>
</dbReference>
<dbReference type="Gene3D" id="1.25.40.10">
    <property type="entry name" value="Tetratricopeptide repeat domain"/>
    <property type="match status" value="2"/>
</dbReference>
<dbReference type="Pfam" id="PF12770">
    <property type="entry name" value="CHAT"/>
    <property type="match status" value="1"/>
</dbReference>
<protein>
    <recommendedName>
        <fullName evidence="1">CHAT domain-containing protein</fullName>
    </recommendedName>
</protein>
<dbReference type="Proteomes" id="UP000027222">
    <property type="component" value="Unassembled WGS sequence"/>
</dbReference>
<dbReference type="EMBL" id="KL142409">
    <property type="protein sequence ID" value="KDR68185.1"/>
    <property type="molecule type" value="Genomic_DNA"/>
</dbReference>
<dbReference type="InterPro" id="IPR024983">
    <property type="entry name" value="CHAT_dom"/>
</dbReference>
<keyword evidence="3" id="KW-1185">Reference proteome</keyword>
<organism evidence="2 3">
    <name type="scientific">Galerina marginata (strain CBS 339.88)</name>
    <dbReference type="NCBI Taxonomy" id="685588"/>
    <lineage>
        <taxon>Eukaryota</taxon>
        <taxon>Fungi</taxon>
        <taxon>Dikarya</taxon>
        <taxon>Basidiomycota</taxon>
        <taxon>Agaricomycotina</taxon>
        <taxon>Agaricomycetes</taxon>
        <taxon>Agaricomycetidae</taxon>
        <taxon>Agaricales</taxon>
        <taxon>Agaricineae</taxon>
        <taxon>Strophariaceae</taxon>
        <taxon>Galerina</taxon>
    </lineage>
</organism>
<feature type="domain" description="CHAT" evidence="1">
    <location>
        <begin position="963"/>
        <end position="1244"/>
    </location>
</feature>
<evidence type="ECO:0000259" key="1">
    <source>
        <dbReference type="Pfam" id="PF12770"/>
    </source>
</evidence>